<accession>A0A0G1L3H8</accession>
<dbReference type="InterPro" id="IPR050570">
    <property type="entry name" value="Cell_wall_metabolism_enzyme"/>
</dbReference>
<sequence length="423" mass="47366">MSNKLFKSIIAIIITFSLVFPGGDFISAATDQERIAELQRQIRELEEQAEQYRDAIGEQQEQAKTLQGKISSLKNQINQIQVQIQLTGKNIDKTRIQIGDLGEDIFETEKRIDSQKRTISEIIIYLNEQDDENIVETLIKNKNLSDFLRQEQYARTVNSNLLSLVNDLKDARDKLQTDKASLEGKKINLEQLKEQQTVQKASLDEVKSDTDQLLKRTKSQEAAYQKLLAETEAKRALFFSELLELETQIIQGGLYIVRVKADSLPRKGTKLFQWPSASRRVTQGYGCTRYARCGNKRGAYGGAPHNGVDIASGMSTPIKSVADGIIVANGKNDGWGNWVAIQHPGAHNLVSVYGHMSALSFLRVGTNVSAGQVIGYEGSTGNSSGSHLHLSIYKEFFTFVNEARKGQLYFNYFDGTINPMDYL</sequence>
<dbReference type="CDD" id="cd12797">
    <property type="entry name" value="M23_peptidase"/>
    <property type="match status" value="1"/>
</dbReference>
<dbReference type="InterPro" id="IPR011055">
    <property type="entry name" value="Dup_hybrid_motif"/>
</dbReference>
<keyword evidence="1" id="KW-0175">Coiled coil</keyword>
<evidence type="ECO:0000313" key="4">
    <source>
        <dbReference type="Proteomes" id="UP000034368"/>
    </source>
</evidence>
<dbReference type="Pfam" id="PF01551">
    <property type="entry name" value="Peptidase_M23"/>
    <property type="match status" value="1"/>
</dbReference>
<feature type="coiled-coil region" evidence="1">
    <location>
        <begin position="28"/>
        <end position="83"/>
    </location>
</feature>
<dbReference type="EMBL" id="LCKD01000003">
    <property type="protein sequence ID" value="KKT90300.1"/>
    <property type="molecule type" value="Genomic_DNA"/>
</dbReference>
<evidence type="ECO:0000259" key="2">
    <source>
        <dbReference type="Pfam" id="PF01551"/>
    </source>
</evidence>
<dbReference type="Gene3D" id="2.70.70.10">
    <property type="entry name" value="Glucose Permease (Domain IIA)"/>
    <property type="match status" value="1"/>
</dbReference>
<evidence type="ECO:0000256" key="1">
    <source>
        <dbReference type="SAM" id="Coils"/>
    </source>
</evidence>
<feature type="domain" description="M23ase beta-sheet core" evidence="2">
    <location>
        <begin position="304"/>
        <end position="394"/>
    </location>
</feature>
<protein>
    <submittedName>
        <fullName evidence="3">Metalloendopeptidase-like protein membrane protein</fullName>
    </submittedName>
</protein>
<dbReference type="GO" id="GO:0004222">
    <property type="term" value="F:metalloendopeptidase activity"/>
    <property type="evidence" value="ECO:0007669"/>
    <property type="project" value="TreeGrafter"/>
</dbReference>
<proteinExistence type="predicted"/>
<gene>
    <name evidence="3" type="ORF">UW90_C0003G0024</name>
</gene>
<dbReference type="SUPFAM" id="SSF51261">
    <property type="entry name" value="Duplicated hybrid motif"/>
    <property type="match status" value="1"/>
</dbReference>
<dbReference type="PANTHER" id="PTHR21666:SF270">
    <property type="entry name" value="MUREIN HYDROLASE ACTIVATOR ENVC"/>
    <property type="match status" value="1"/>
</dbReference>
<comment type="caution">
    <text evidence="3">The sequence shown here is derived from an EMBL/GenBank/DDBJ whole genome shotgun (WGS) entry which is preliminary data.</text>
</comment>
<dbReference type="Gene3D" id="6.10.250.3150">
    <property type="match status" value="1"/>
</dbReference>
<dbReference type="InterPro" id="IPR016047">
    <property type="entry name" value="M23ase_b-sheet_dom"/>
</dbReference>
<organism evidence="3 4">
    <name type="scientific">Candidatus Yanofskybacteria bacterium GW2011_GWB1_45_11</name>
    <dbReference type="NCBI Taxonomy" id="1619026"/>
    <lineage>
        <taxon>Bacteria</taxon>
        <taxon>Candidatus Yanofskyibacteriota</taxon>
    </lineage>
</organism>
<dbReference type="AlphaFoldDB" id="A0A0G1L3H8"/>
<reference evidence="3 4" key="1">
    <citation type="journal article" date="2015" name="Nature">
        <title>rRNA introns, odd ribosomes, and small enigmatic genomes across a large radiation of phyla.</title>
        <authorList>
            <person name="Brown C.T."/>
            <person name="Hug L.A."/>
            <person name="Thomas B.C."/>
            <person name="Sharon I."/>
            <person name="Castelle C.J."/>
            <person name="Singh A."/>
            <person name="Wilkins M.J."/>
            <person name="Williams K.H."/>
            <person name="Banfield J.F."/>
        </authorList>
    </citation>
    <scope>NUCLEOTIDE SEQUENCE [LARGE SCALE GENOMIC DNA]</scope>
</reference>
<dbReference type="Proteomes" id="UP000034368">
    <property type="component" value="Unassembled WGS sequence"/>
</dbReference>
<dbReference type="PANTHER" id="PTHR21666">
    <property type="entry name" value="PEPTIDASE-RELATED"/>
    <property type="match status" value="1"/>
</dbReference>
<name>A0A0G1L3H8_9BACT</name>
<evidence type="ECO:0000313" key="3">
    <source>
        <dbReference type="EMBL" id="KKT90300.1"/>
    </source>
</evidence>
<feature type="coiled-coil region" evidence="1">
    <location>
        <begin position="158"/>
        <end position="234"/>
    </location>
</feature>